<dbReference type="PANTHER" id="PTHR46696:SF1">
    <property type="entry name" value="CYTOCHROME P450 YJIB-RELATED"/>
    <property type="match status" value="1"/>
</dbReference>
<dbReference type="GO" id="GO:0016705">
    <property type="term" value="F:oxidoreductase activity, acting on paired donors, with incorporation or reduction of molecular oxygen"/>
    <property type="evidence" value="ECO:0007669"/>
    <property type="project" value="InterPro"/>
</dbReference>
<dbReference type="PANTHER" id="PTHR46696">
    <property type="entry name" value="P450, PUTATIVE (EUROFUNG)-RELATED"/>
    <property type="match status" value="1"/>
</dbReference>
<dbReference type="AlphaFoldDB" id="A0A7D6E4V8"/>
<dbReference type="PRINTS" id="PR00385">
    <property type="entry name" value="P450"/>
</dbReference>
<dbReference type="InterPro" id="IPR017972">
    <property type="entry name" value="Cyt_P450_CS"/>
</dbReference>
<evidence type="ECO:0000256" key="5">
    <source>
        <dbReference type="ARBA" id="ARBA00023004"/>
    </source>
</evidence>
<evidence type="ECO:0000256" key="2">
    <source>
        <dbReference type="ARBA" id="ARBA00022617"/>
    </source>
</evidence>
<keyword evidence="3 7" id="KW-0479">Metal-binding</keyword>
<dbReference type="InterPro" id="IPR002397">
    <property type="entry name" value="Cyt_P450_B"/>
</dbReference>
<keyword evidence="5 7" id="KW-0408">Iron</keyword>
<protein>
    <submittedName>
        <fullName evidence="8">Cytochrome P450</fullName>
    </submittedName>
</protein>
<dbReference type="InterPro" id="IPR036396">
    <property type="entry name" value="Cyt_P450_sf"/>
</dbReference>
<evidence type="ECO:0000313" key="8">
    <source>
        <dbReference type="EMBL" id="QLL07402.1"/>
    </source>
</evidence>
<dbReference type="Gene3D" id="1.10.630.10">
    <property type="entry name" value="Cytochrome P450"/>
    <property type="match status" value="1"/>
</dbReference>
<dbReference type="Pfam" id="PF00067">
    <property type="entry name" value="p450"/>
    <property type="match status" value="1"/>
</dbReference>
<dbReference type="KEGG" id="mgor:H0P51_27845"/>
<accession>A0A7D6E4V8</accession>
<dbReference type="RefSeq" id="WP_180915976.1">
    <property type="nucleotide sequence ID" value="NZ_CP059165.1"/>
</dbReference>
<dbReference type="GO" id="GO:0005506">
    <property type="term" value="F:iron ion binding"/>
    <property type="evidence" value="ECO:0007669"/>
    <property type="project" value="InterPro"/>
</dbReference>
<keyword evidence="2 7" id="KW-0349">Heme</keyword>
<dbReference type="PROSITE" id="PS00086">
    <property type="entry name" value="CYTOCHROME_P450"/>
    <property type="match status" value="1"/>
</dbReference>
<evidence type="ECO:0000313" key="9">
    <source>
        <dbReference type="Proteomes" id="UP000510682"/>
    </source>
</evidence>
<comment type="similarity">
    <text evidence="1 7">Belongs to the cytochrome P450 family.</text>
</comment>
<keyword evidence="6 7" id="KW-0503">Monooxygenase</keyword>
<keyword evidence="4 7" id="KW-0560">Oxidoreductase</keyword>
<reference evidence="8" key="1">
    <citation type="submission" date="2020-07" db="EMBL/GenBank/DDBJ databases">
        <title>Description of Mycobacterium gordonae subsp. intergordonae subsp.nov. and Mycobacterium gordonae subsp. gordonae subsp. nov.</title>
        <authorList>
            <person name="Huang H."/>
        </authorList>
    </citation>
    <scope>NUCLEOTIDE SEQUENCE [LARGE SCALE GENOMIC DNA]</scope>
    <source>
        <strain evidence="8">24T</strain>
    </source>
</reference>
<dbReference type="GO" id="GO:0020037">
    <property type="term" value="F:heme binding"/>
    <property type="evidence" value="ECO:0007669"/>
    <property type="project" value="InterPro"/>
</dbReference>
<dbReference type="PRINTS" id="PR00359">
    <property type="entry name" value="BP450"/>
</dbReference>
<keyword evidence="9" id="KW-1185">Reference proteome</keyword>
<evidence type="ECO:0000256" key="4">
    <source>
        <dbReference type="ARBA" id="ARBA00023002"/>
    </source>
</evidence>
<gene>
    <name evidence="8" type="ORF">H0P51_27845</name>
</gene>
<proteinExistence type="inferred from homology"/>
<dbReference type="SUPFAM" id="SSF48264">
    <property type="entry name" value="Cytochrome P450"/>
    <property type="match status" value="1"/>
</dbReference>
<dbReference type="InterPro" id="IPR001128">
    <property type="entry name" value="Cyt_P450"/>
</dbReference>
<sequence>MKASGLDGDLDQAISAIPDALVRPLDSMLVGDLPELRRPYQLLGALRDEAGAVVAQDPDGTFGGQTIPTSFVQPPGTPLYFVLGWEAANEVLRNPALFANGDGAYGVFTETFSPGAMPNIDGAEHRDHRKLMLQAFGVPAIGRLVADLLNPLATFLVDRVARRLDEGLPVCAARDIGLPMAFRTITELMGLPHNRFAEFMSLACDAFDAPSNLENAMLAHARLNEMWTHELAERRQRPTQDLISWLAAAELTSGRQFTDEEIFNYARVFLPAGVETTARQIPLLLMAVLENPADYAALVADPALIDPAIEEAMRYLPAVLQVPRRATADTTLAGVALPAGASVIVWTGIANRDPAAFERPDRFDLRRPRKQNLTFSAGPHFCLGAPLARTEMRLVLDQLIRKIPNLRLNLPAEEIDVRGLGVRSPQRVPLGCRSNTNPRKECP</sequence>
<reference evidence="8" key="2">
    <citation type="submission" date="2020-07" db="EMBL/GenBank/DDBJ databases">
        <authorList>
            <person name="Yu X."/>
        </authorList>
    </citation>
    <scope>NUCLEOTIDE SEQUENCE [LARGE SCALE GENOMIC DNA]</scope>
    <source>
        <strain evidence="8">24T</strain>
    </source>
</reference>
<evidence type="ECO:0000256" key="1">
    <source>
        <dbReference type="ARBA" id="ARBA00010617"/>
    </source>
</evidence>
<dbReference type="EMBL" id="CP059165">
    <property type="protein sequence ID" value="QLL07402.1"/>
    <property type="molecule type" value="Genomic_DNA"/>
</dbReference>
<organism evidence="8 9">
    <name type="scientific">Mycobacterium vicinigordonae</name>
    <dbReference type="NCBI Taxonomy" id="1719132"/>
    <lineage>
        <taxon>Bacteria</taxon>
        <taxon>Bacillati</taxon>
        <taxon>Actinomycetota</taxon>
        <taxon>Actinomycetes</taxon>
        <taxon>Mycobacteriales</taxon>
        <taxon>Mycobacteriaceae</taxon>
        <taxon>Mycobacterium</taxon>
    </lineage>
</organism>
<evidence type="ECO:0000256" key="6">
    <source>
        <dbReference type="ARBA" id="ARBA00023033"/>
    </source>
</evidence>
<evidence type="ECO:0000256" key="3">
    <source>
        <dbReference type="ARBA" id="ARBA00022723"/>
    </source>
</evidence>
<name>A0A7D6E4V8_9MYCO</name>
<dbReference type="Proteomes" id="UP000510682">
    <property type="component" value="Chromosome"/>
</dbReference>
<dbReference type="GO" id="GO:0004497">
    <property type="term" value="F:monooxygenase activity"/>
    <property type="evidence" value="ECO:0007669"/>
    <property type="project" value="UniProtKB-KW"/>
</dbReference>
<evidence type="ECO:0000256" key="7">
    <source>
        <dbReference type="RuleBase" id="RU000461"/>
    </source>
</evidence>